<keyword evidence="1" id="KW-0812">Transmembrane</keyword>
<proteinExistence type="predicted"/>
<accession>A0ABY0MDZ6</accession>
<comment type="caution">
    <text evidence="2">The sequence shown here is derived from an EMBL/GenBank/DDBJ whole genome shotgun (WGS) entry which is preliminary data.</text>
</comment>
<name>A0ABY0MDZ6_9LACO</name>
<dbReference type="Proteomes" id="UP000181860">
    <property type="component" value="Unassembled WGS sequence"/>
</dbReference>
<keyword evidence="3" id="KW-1185">Reference proteome</keyword>
<evidence type="ECO:0000313" key="3">
    <source>
        <dbReference type="Proteomes" id="UP000181860"/>
    </source>
</evidence>
<evidence type="ECO:0000313" key="2">
    <source>
        <dbReference type="EMBL" id="SDA67109.1"/>
    </source>
</evidence>
<dbReference type="EMBL" id="FMXC01000034">
    <property type="protein sequence ID" value="SDA67109.1"/>
    <property type="molecule type" value="Genomic_DNA"/>
</dbReference>
<reference evidence="2 3" key="1">
    <citation type="submission" date="2016-10" db="EMBL/GenBank/DDBJ databases">
        <authorList>
            <person name="Varghese N."/>
            <person name="Submissions S."/>
        </authorList>
    </citation>
    <scope>NUCLEOTIDE SEQUENCE [LARGE SCALE GENOMIC DNA]</scope>
    <source>
        <strain evidence="2 3">ATCC 43761</strain>
    </source>
</reference>
<evidence type="ECO:0008006" key="4">
    <source>
        <dbReference type="Google" id="ProtNLM"/>
    </source>
</evidence>
<feature type="transmembrane region" description="Helical" evidence="1">
    <location>
        <begin position="31"/>
        <end position="53"/>
    </location>
</feature>
<gene>
    <name evidence="2" type="ORF">SAMN02983011_02053</name>
</gene>
<sequence>MKKGQLILYFVCLTLVVELYNFIIAPHISNMLLNIVLSAICGGFCTLMIYKFIK</sequence>
<protein>
    <recommendedName>
        <fullName evidence="4">VanZ-like domain-containing protein</fullName>
    </recommendedName>
</protein>
<keyword evidence="1" id="KW-0472">Membrane</keyword>
<evidence type="ECO:0000256" key="1">
    <source>
        <dbReference type="SAM" id="Phobius"/>
    </source>
</evidence>
<feature type="transmembrane region" description="Helical" evidence="1">
    <location>
        <begin position="7"/>
        <end position="25"/>
    </location>
</feature>
<keyword evidence="1" id="KW-1133">Transmembrane helix</keyword>
<organism evidence="2 3">
    <name type="scientific">Lactobacillus kefiranofaciens</name>
    <dbReference type="NCBI Taxonomy" id="267818"/>
    <lineage>
        <taxon>Bacteria</taxon>
        <taxon>Bacillati</taxon>
        <taxon>Bacillota</taxon>
        <taxon>Bacilli</taxon>
        <taxon>Lactobacillales</taxon>
        <taxon>Lactobacillaceae</taxon>
        <taxon>Lactobacillus</taxon>
    </lineage>
</organism>